<reference evidence="2" key="1">
    <citation type="journal article" date="2019" name="Int. J. Syst. Evol. Microbiol.">
        <title>The Global Catalogue of Microorganisms (GCM) 10K type strain sequencing project: providing services to taxonomists for standard genome sequencing and annotation.</title>
        <authorList>
            <consortium name="The Broad Institute Genomics Platform"/>
            <consortium name="The Broad Institute Genome Sequencing Center for Infectious Disease"/>
            <person name="Wu L."/>
            <person name="Ma J."/>
        </authorList>
    </citation>
    <scope>NUCLEOTIDE SEQUENCE [LARGE SCALE GENOMIC DNA]</scope>
    <source>
        <strain evidence="2">CGMCC 1.15731</strain>
    </source>
</reference>
<evidence type="ECO:0000313" key="2">
    <source>
        <dbReference type="Proteomes" id="UP001596042"/>
    </source>
</evidence>
<dbReference type="RefSeq" id="WP_374833080.1">
    <property type="nucleotide sequence ID" value="NZ_JBHEEZ010000020.1"/>
</dbReference>
<sequence>MSDEYIELPPLPKASKMYDIPGYDEEELKDYARTAILADRAVRADKLEELAAEQAATCNESLQVEPAAPEAQLAAFLNDLSGENGELIDRMAAAIRDWGSHYDDGPWEALSEDRKAGWRGDAERALAVVKEYLTARGQTQPEGAK</sequence>
<evidence type="ECO:0000313" key="1">
    <source>
        <dbReference type="EMBL" id="MFC4624196.1"/>
    </source>
</evidence>
<proteinExistence type="predicted"/>
<keyword evidence="2" id="KW-1185">Reference proteome</keyword>
<protein>
    <submittedName>
        <fullName evidence="1">Uncharacterized protein</fullName>
    </submittedName>
</protein>
<dbReference type="EMBL" id="JBHSEL010000031">
    <property type="protein sequence ID" value="MFC4624196.1"/>
    <property type="molecule type" value="Genomic_DNA"/>
</dbReference>
<dbReference type="Proteomes" id="UP001596042">
    <property type="component" value="Unassembled WGS sequence"/>
</dbReference>
<gene>
    <name evidence="1" type="ORF">ACFO1V_02970</name>
</gene>
<accession>A0ABV9H4Y5</accession>
<organism evidence="1 2">
    <name type="scientific">Daeguia caeni</name>
    <dbReference type="NCBI Taxonomy" id="439612"/>
    <lineage>
        <taxon>Bacteria</taxon>
        <taxon>Pseudomonadati</taxon>
        <taxon>Pseudomonadota</taxon>
        <taxon>Alphaproteobacteria</taxon>
        <taxon>Hyphomicrobiales</taxon>
        <taxon>Brucellaceae</taxon>
        <taxon>Daeguia</taxon>
    </lineage>
</organism>
<name>A0ABV9H4Y5_9HYPH</name>
<comment type="caution">
    <text evidence="1">The sequence shown here is derived from an EMBL/GenBank/DDBJ whole genome shotgun (WGS) entry which is preliminary data.</text>
</comment>